<dbReference type="EMBL" id="BAAADN010000024">
    <property type="protein sequence ID" value="GAA0460125.1"/>
    <property type="molecule type" value="Genomic_DNA"/>
</dbReference>
<dbReference type="RefSeq" id="WP_244706529.1">
    <property type="nucleotide sequence ID" value="NZ_BAAADN010000024.1"/>
</dbReference>
<dbReference type="GeneID" id="71763769"/>
<feature type="region of interest" description="Disordered" evidence="1">
    <location>
        <begin position="51"/>
        <end position="83"/>
    </location>
</feature>
<proteinExistence type="predicted"/>
<evidence type="ECO:0000313" key="2">
    <source>
        <dbReference type="EMBL" id="GAA0460125.1"/>
    </source>
</evidence>
<dbReference type="Gene3D" id="3.30.160.250">
    <property type="match status" value="1"/>
</dbReference>
<dbReference type="SUPFAM" id="SSF143100">
    <property type="entry name" value="TTHA1013/TTHA0281-like"/>
    <property type="match status" value="1"/>
</dbReference>
<name>A0AAV3SEI5_HALDO</name>
<sequence>MSAKLRRIRLTENPDGWWTAYDEEAEAVSQGPSREEALENLDEAVKLVEDEDYGREPTEEELRDWGIDLDEYGDGGDLPEVLK</sequence>
<reference evidence="2" key="3">
    <citation type="submission" date="2023-12" db="EMBL/GenBank/DDBJ databases">
        <authorList>
            <person name="Sun Q."/>
            <person name="Inoue M."/>
        </authorList>
    </citation>
    <scope>NUCLEOTIDE SEQUENCE</scope>
    <source>
        <strain evidence="2">JCM 12289</strain>
    </source>
</reference>
<evidence type="ECO:0000313" key="4">
    <source>
        <dbReference type="Proteomes" id="UP000830542"/>
    </source>
</evidence>
<reference evidence="2" key="1">
    <citation type="journal article" date="2014" name="Int. J. Syst. Evol. Microbiol.">
        <title>Complete genome sequence of Corynebacterium casei LMG S-19264T (=DSM 44701T), isolated from a smear-ripened cheese.</title>
        <authorList>
            <consortium name="US DOE Joint Genome Institute (JGI-PGF)"/>
            <person name="Walter F."/>
            <person name="Albersmeier A."/>
            <person name="Kalinowski J."/>
            <person name="Ruckert C."/>
        </authorList>
    </citation>
    <scope>NUCLEOTIDE SEQUENCE</scope>
    <source>
        <strain evidence="2">JCM 12289</strain>
    </source>
</reference>
<dbReference type="Proteomes" id="UP000830542">
    <property type="component" value="Plasmid unnamed3"/>
</dbReference>
<organism evidence="2 5">
    <name type="scientific">Halococcus dombrowskii</name>
    <dbReference type="NCBI Taxonomy" id="179637"/>
    <lineage>
        <taxon>Archaea</taxon>
        <taxon>Methanobacteriati</taxon>
        <taxon>Methanobacteriota</taxon>
        <taxon>Stenosarchaea group</taxon>
        <taxon>Halobacteria</taxon>
        <taxon>Halobacteriales</taxon>
        <taxon>Halococcaceae</taxon>
        <taxon>Halococcus</taxon>
    </lineage>
</organism>
<keyword evidence="4" id="KW-1185">Reference proteome</keyword>
<dbReference type="KEGG" id="hdo:MUK72_17935"/>
<geneLocation type="plasmid" evidence="3 4">
    <name>unnamed3</name>
</geneLocation>
<dbReference type="EMBL" id="CP095008">
    <property type="protein sequence ID" value="UOO97147.1"/>
    <property type="molecule type" value="Genomic_DNA"/>
</dbReference>
<dbReference type="InterPro" id="IPR055811">
    <property type="entry name" value="DUF7387"/>
</dbReference>
<protein>
    <submittedName>
        <fullName evidence="3">Type II toxin-antitoxin system HicB family antitoxin</fullName>
    </submittedName>
</protein>
<feature type="compositionally biased region" description="Acidic residues" evidence="1">
    <location>
        <begin position="51"/>
        <end position="74"/>
    </location>
</feature>
<dbReference type="Proteomes" id="UP001500962">
    <property type="component" value="Unassembled WGS sequence"/>
</dbReference>
<dbReference type="AlphaFoldDB" id="A0AAV3SEI5"/>
<accession>A0AAV3SEI5</accession>
<evidence type="ECO:0000313" key="3">
    <source>
        <dbReference type="EMBL" id="UOO97147.1"/>
    </source>
</evidence>
<keyword evidence="3" id="KW-0614">Plasmid</keyword>
<gene>
    <name evidence="2" type="ORF">GCM10008985_15680</name>
    <name evidence="3" type="ORF">MUK72_17935</name>
</gene>
<dbReference type="Pfam" id="PF24113">
    <property type="entry name" value="DUF7387"/>
    <property type="match status" value="1"/>
</dbReference>
<evidence type="ECO:0000313" key="5">
    <source>
        <dbReference type="Proteomes" id="UP001500962"/>
    </source>
</evidence>
<evidence type="ECO:0000256" key="1">
    <source>
        <dbReference type="SAM" id="MobiDB-lite"/>
    </source>
</evidence>
<dbReference type="InterPro" id="IPR035069">
    <property type="entry name" value="TTHA1013/TTHA0281-like"/>
</dbReference>
<reference evidence="3" key="2">
    <citation type="submission" date="2022-04" db="EMBL/GenBank/DDBJ databases">
        <title>Sequencing and genomic assembly of Halococcus dombrowskii.</title>
        <authorList>
            <person name="Lim S.W."/>
            <person name="MacLea K.S."/>
        </authorList>
    </citation>
    <scope>NUCLEOTIDE SEQUENCE</scope>
    <source>
        <strain evidence="3">H4</strain>
        <plasmid evidence="3">unnamed3</plasmid>
    </source>
</reference>